<protein>
    <submittedName>
        <fullName evidence="10">YeeE/YedE family protein</fullName>
    </submittedName>
</protein>
<keyword evidence="5 9" id="KW-0812">Transmembrane</keyword>
<dbReference type="RefSeq" id="WP_136346680.1">
    <property type="nucleotide sequence ID" value="NZ_SSOC01000001.1"/>
</dbReference>
<gene>
    <name evidence="10" type="ORF">E6C76_02520</name>
</gene>
<evidence type="ECO:0000313" key="11">
    <source>
        <dbReference type="Proteomes" id="UP000308430"/>
    </source>
</evidence>
<evidence type="ECO:0000256" key="5">
    <source>
        <dbReference type="ARBA" id="ARBA00022692"/>
    </source>
</evidence>
<keyword evidence="11" id="KW-1185">Reference proteome</keyword>
<keyword evidence="2" id="KW-0813">Transport</keyword>
<dbReference type="Pfam" id="PF04143">
    <property type="entry name" value="Sulf_transp"/>
    <property type="match status" value="1"/>
</dbReference>
<reference evidence="10 11" key="1">
    <citation type="submission" date="2019-04" db="EMBL/GenBank/DDBJ databases">
        <title>Azoarcus nasutitermitis sp. nov. isolated from termite nest.</title>
        <authorList>
            <person name="Lin S.-Y."/>
            <person name="Hameed A."/>
            <person name="Hsu Y.-H."/>
            <person name="Young C.-C."/>
        </authorList>
    </citation>
    <scope>NUCLEOTIDE SEQUENCE [LARGE SCALE GENOMIC DNA]</scope>
    <source>
        <strain evidence="10 11">CC-YHH838</strain>
    </source>
</reference>
<dbReference type="InterPro" id="IPR007272">
    <property type="entry name" value="Sulf_transp_TsuA/YedE"/>
</dbReference>
<proteinExistence type="inferred from homology"/>
<feature type="transmembrane region" description="Helical" evidence="9">
    <location>
        <begin position="87"/>
        <end position="104"/>
    </location>
</feature>
<comment type="similarity">
    <text evidence="8">Belongs to the TsuA/YedE (TC 9.B.102) family.</text>
</comment>
<feature type="transmembrane region" description="Helical" evidence="9">
    <location>
        <begin position="124"/>
        <end position="145"/>
    </location>
</feature>
<accession>A0A4S4B4Q2</accession>
<feature type="transmembrane region" description="Helical" evidence="9">
    <location>
        <begin position="12"/>
        <end position="31"/>
    </location>
</feature>
<keyword evidence="6 9" id="KW-1133">Transmembrane helix</keyword>
<feature type="transmembrane region" description="Helical" evidence="9">
    <location>
        <begin position="52"/>
        <end position="75"/>
    </location>
</feature>
<dbReference type="Proteomes" id="UP000308430">
    <property type="component" value="Unassembled WGS sequence"/>
</dbReference>
<evidence type="ECO:0000256" key="3">
    <source>
        <dbReference type="ARBA" id="ARBA00022475"/>
    </source>
</evidence>
<evidence type="ECO:0000256" key="6">
    <source>
        <dbReference type="ARBA" id="ARBA00022989"/>
    </source>
</evidence>
<evidence type="ECO:0000256" key="7">
    <source>
        <dbReference type="ARBA" id="ARBA00023136"/>
    </source>
</evidence>
<evidence type="ECO:0000256" key="4">
    <source>
        <dbReference type="ARBA" id="ARBA00022519"/>
    </source>
</evidence>
<organism evidence="10 11">
    <name type="scientific">Pseudothauera nasutitermitis</name>
    <dbReference type="NCBI Taxonomy" id="2565930"/>
    <lineage>
        <taxon>Bacteria</taxon>
        <taxon>Pseudomonadati</taxon>
        <taxon>Pseudomonadota</taxon>
        <taxon>Betaproteobacteria</taxon>
        <taxon>Rhodocyclales</taxon>
        <taxon>Zoogloeaceae</taxon>
        <taxon>Pseudothauera</taxon>
    </lineage>
</organism>
<dbReference type="PANTHER" id="PTHR30574">
    <property type="entry name" value="INNER MEMBRANE PROTEIN YEDE"/>
    <property type="match status" value="1"/>
</dbReference>
<name>A0A4S4B4Q2_9RHOO</name>
<dbReference type="EMBL" id="SSOC01000001">
    <property type="protein sequence ID" value="THF67271.1"/>
    <property type="molecule type" value="Genomic_DNA"/>
</dbReference>
<dbReference type="GO" id="GO:0005886">
    <property type="term" value="C:plasma membrane"/>
    <property type="evidence" value="ECO:0007669"/>
    <property type="project" value="UniProtKB-SubCell"/>
</dbReference>
<evidence type="ECO:0000313" key="10">
    <source>
        <dbReference type="EMBL" id="THF67271.1"/>
    </source>
</evidence>
<evidence type="ECO:0000256" key="1">
    <source>
        <dbReference type="ARBA" id="ARBA00004429"/>
    </source>
</evidence>
<sequence>MHIDWQTFTPWSALLGGLLIGAAAVVLMWSSGRIAGISGILAGFARRGGFSAWRVAFAAGLLAAPWLLGVLAPRLPLTGEPWSTADFPRLIVAGLLVGIGTRLANGCTSGHGVCGLARLSPRSLWAVAVFMGTAGLVVFALRHLAGDSA</sequence>
<dbReference type="PANTHER" id="PTHR30574:SF1">
    <property type="entry name" value="SULPHUR TRANSPORT DOMAIN-CONTAINING PROTEIN"/>
    <property type="match status" value="1"/>
</dbReference>
<keyword evidence="3" id="KW-1003">Cell membrane</keyword>
<evidence type="ECO:0000256" key="9">
    <source>
        <dbReference type="SAM" id="Phobius"/>
    </source>
</evidence>
<comment type="caution">
    <text evidence="10">The sequence shown here is derived from an EMBL/GenBank/DDBJ whole genome shotgun (WGS) entry which is preliminary data.</text>
</comment>
<dbReference type="AlphaFoldDB" id="A0A4S4B4Q2"/>
<dbReference type="OrthoDB" id="9814020at2"/>
<comment type="subcellular location">
    <subcellularLocation>
        <location evidence="1">Cell inner membrane</location>
        <topology evidence="1">Multi-pass membrane protein</topology>
    </subcellularLocation>
</comment>
<keyword evidence="7 9" id="KW-0472">Membrane</keyword>
<keyword evidence="4" id="KW-0997">Cell inner membrane</keyword>
<evidence type="ECO:0000256" key="2">
    <source>
        <dbReference type="ARBA" id="ARBA00022448"/>
    </source>
</evidence>
<evidence type="ECO:0000256" key="8">
    <source>
        <dbReference type="ARBA" id="ARBA00035655"/>
    </source>
</evidence>